<evidence type="ECO:0000313" key="2">
    <source>
        <dbReference type="Proteomes" id="UP000286268"/>
    </source>
</evidence>
<proteinExistence type="predicted"/>
<protein>
    <recommendedName>
        <fullName evidence="3">HPr kinase/phosphorylase</fullName>
    </recommendedName>
</protein>
<dbReference type="AlphaFoldDB" id="A0A3R5QX56"/>
<evidence type="ECO:0000313" key="1">
    <source>
        <dbReference type="EMBL" id="QAA34722.1"/>
    </source>
</evidence>
<gene>
    <name evidence="1" type="ORF">C1I91_25520</name>
</gene>
<dbReference type="InterPro" id="IPR025662">
    <property type="entry name" value="Sigma_54_int_dom_ATP-bd_1"/>
</dbReference>
<dbReference type="Proteomes" id="UP000286268">
    <property type="component" value="Chromosome"/>
</dbReference>
<dbReference type="EMBL" id="CP025746">
    <property type="protein sequence ID" value="QAA34722.1"/>
    <property type="molecule type" value="Genomic_DNA"/>
</dbReference>
<dbReference type="PROSITE" id="PS00675">
    <property type="entry name" value="SIGMA54_INTERACT_1"/>
    <property type="match status" value="1"/>
</dbReference>
<dbReference type="Gene3D" id="3.40.50.300">
    <property type="entry name" value="P-loop containing nucleotide triphosphate hydrolases"/>
    <property type="match status" value="1"/>
</dbReference>
<name>A0A3R5QX56_9CLOT</name>
<accession>A0A3R5QX56</accession>
<keyword evidence="2" id="KW-1185">Reference proteome</keyword>
<dbReference type="OrthoDB" id="5430844at2"/>
<dbReference type="SUPFAM" id="SSF53795">
    <property type="entry name" value="PEP carboxykinase-like"/>
    <property type="match status" value="1"/>
</dbReference>
<dbReference type="RefSeq" id="WP_128215434.1">
    <property type="nucleotide sequence ID" value="NZ_CP025746.1"/>
</dbReference>
<dbReference type="InterPro" id="IPR027417">
    <property type="entry name" value="P-loop_NTPase"/>
</dbReference>
<sequence>MLLRDNYKKNYYRVYGLNVKSEVVLPELINISETEDLEVDIEVTYGSMNEEILESLEKGITHGFIANEMWFSIDNIATYYIYDGKNIVVEPFEAAESEHVKAFLLGSAFGMLLYQRDLIAIHGGTIVIDGKAVIFTGDTGAGKSTLTAALRQRGYRFMADDVSVLRDISKDGIVIHPAYPQQKLCRDTINKLGGSHTDFRKLNDDRDKYIIPVQDSFYKEPLKLGALVELSVGDNASLEISEVLGSEKLITLMKNIYRIEISQFTGISRKYFRDCVQVAKEIPIYKVVRPKGENTIDEIISILENKLIKDEKVI</sequence>
<evidence type="ECO:0008006" key="3">
    <source>
        <dbReference type="Google" id="ProtNLM"/>
    </source>
</evidence>
<organism evidence="1 2">
    <name type="scientific">Clostridium manihotivorum</name>
    <dbReference type="NCBI Taxonomy" id="2320868"/>
    <lineage>
        <taxon>Bacteria</taxon>
        <taxon>Bacillati</taxon>
        <taxon>Bacillota</taxon>
        <taxon>Clostridia</taxon>
        <taxon>Eubacteriales</taxon>
        <taxon>Clostridiaceae</taxon>
        <taxon>Clostridium</taxon>
    </lineage>
</organism>
<dbReference type="KEGG" id="cmah:C1I91_25520"/>
<reference evidence="1 2" key="1">
    <citation type="submission" date="2018-01" db="EMBL/GenBank/DDBJ databases">
        <title>Genome Sequencing and Assembly of Anaerobacter polyendosporus strain CT4.</title>
        <authorList>
            <person name="Tachaapaikoon C."/>
            <person name="Sutheeworapong S."/>
            <person name="Jenjaroenpun P."/>
            <person name="Wongsurawat T."/>
            <person name="Nookeaw I."/>
            <person name="Cheawchanlertfa P."/>
            <person name="Kosugi A."/>
            <person name="Cheevadhanarak S."/>
            <person name="Ratanakhanokchai K."/>
        </authorList>
    </citation>
    <scope>NUCLEOTIDE SEQUENCE [LARGE SCALE GENOMIC DNA]</scope>
    <source>
        <strain evidence="1 2">CT4</strain>
    </source>
</reference>